<comment type="caution">
    <text evidence="13">The sequence shown here is derived from an EMBL/GenBank/DDBJ whole genome shotgun (WGS) entry which is preliminary data.</text>
</comment>
<evidence type="ECO:0000256" key="7">
    <source>
        <dbReference type="ARBA" id="ARBA00022840"/>
    </source>
</evidence>
<dbReference type="OrthoDB" id="248923at2759"/>
<keyword evidence="4" id="KW-0808">Transferase</keyword>
<evidence type="ECO:0000256" key="8">
    <source>
        <dbReference type="ARBA" id="ARBA00047899"/>
    </source>
</evidence>
<dbReference type="EMBL" id="JABANP010000169">
    <property type="protein sequence ID" value="KAF4687906.1"/>
    <property type="molecule type" value="Genomic_DNA"/>
</dbReference>
<dbReference type="PROSITE" id="PS50011">
    <property type="entry name" value="PROTEIN_KINASE_DOM"/>
    <property type="match status" value="1"/>
</dbReference>
<dbReference type="GO" id="GO:0005524">
    <property type="term" value="F:ATP binding"/>
    <property type="evidence" value="ECO:0007669"/>
    <property type="project" value="UniProtKB-UniRule"/>
</dbReference>
<feature type="region of interest" description="Disordered" evidence="11">
    <location>
        <begin position="1"/>
        <end position="32"/>
    </location>
</feature>
<dbReference type="InterPro" id="IPR008271">
    <property type="entry name" value="Ser/Thr_kinase_AS"/>
</dbReference>
<dbReference type="GO" id="GO:0004674">
    <property type="term" value="F:protein serine/threonine kinase activity"/>
    <property type="evidence" value="ECO:0007669"/>
    <property type="project" value="UniProtKB-KW"/>
</dbReference>
<evidence type="ECO:0000256" key="2">
    <source>
        <dbReference type="ARBA" id="ARBA00012513"/>
    </source>
</evidence>
<dbReference type="CDD" id="cd08530">
    <property type="entry name" value="STKc_CNK2-like"/>
    <property type="match status" value="1"/>
</dbReference>
<dbReference type="Proteomes" id="UP000541610">
    <property type="component" value="Unassembled WGS sequence"/>
</dbReference>
<dbReference type="AlphaFoldDB" id="A0A7J6NWG5"/>
<feature type="compositionally biased region" description="Pro residues" evidence="11">
    <location>
        <begin position="90"/>
        <end position="107"/>
    </location>
</feature>
<evidence type="ECO:0000256" key="4">
    <source>
        <dbReference type="ARBA" id="ARBA00022679"/>
    </source>
</evidence>
<feature type="compositionally biased region" description="Polar residues" evidence="11">
    <location>
        <begin position="566"/>
        <end position="576"/>
    </location>
</feature>
<dbReference type="SUPFAM" id="SSF56112">
    <property type="entry name" value="Protein kinase-like (PK-like)"/>
    <property type="match status" value="1"/>
</dbReference>
<feature type="domain" description="Protein kinase" evidence="12">
    <location>
        <begin position="221"/>
        <end position="477"/>
    </location>
</feature>
<dbReference type="Gene3D" id="1.10.510.10">
    <property type="entry name" value="Transferase(Phosphotransferase) domain 1"/>
    <property type="match status" value="1"/>
</dbReference>
<dbReference type="EC" id="2.7.11.1" evidence="2"/>
<evidence type="ECO:0000256" key="11">
    <source>
        <dbReference type="SAM" id="MobiDB-lite"/>
    </source>
</evidence>
<protein>
    <recommendedName>
        <fullName evidence="2">non-specific serine/threonine protein kinase</fullName>
        <ecNumber evidence="2">2.7.11.1</ecNumber>
    </recommendedName>
</protein>
<feature type="compositionally biased region" description="Pro residues" evidence="11">
    <location>
        <begin position="116"/>
        <end position="136"/>
    </location>
</feature>
<dbReference type="Pfam" id="PF00069">
    <property type="entry name" value="Pkinase"/>
    <property type="match status" value="1"/>
</dbReference>
<dbReference type="PROSITE" id="PS00108">
    <property type="entry name" value="PROTEIN_KINASE_ST"/>
    <property type="match status" value="1"/>
</dbReference>
<dbReference type="SMART" id="SM00220">
    <property type="entry name" value="S_TKc"/>
    <property type="match status" value="1"/>
</dbReference>
<evidence type="ECO:0000256" key="1">
    <source>
        <dbReference type="ARBA" id="ARBA00010886"/>
    </source>
</evidence>
<keyword evidence="6" id="KW-0418">Kinase</keyword>
<dbReference type="Gene3D" id="3.30.200.20">
    <property type="entry name" value="Phosphorylase Kinase, domain 1"/>
    <property type="match status" value="1"/>
</dbReference>
<evidence type="ECO:0000256" key="9">
    <source>
        <dbReference type="ARBA" id="ARBA00048679"/>
    </source>
</evidence>
<comment type="catalytic activity">
    <reaction evidence="8">
        <text>L-threonyl-[protein] + ATP = O-phospho-L-threonyl-[protein] + ADP + H(+)</text>
        <dbReference type="Rhea" id="RHEA:46608"/>
        <dbReference type="Rhea" id="RHEA-COMP:11060"/>
        <dbReference type="Rhea" id="RHEA-COMP:11605"/>
        <dbReference type="ChEBI" id="CHEBI:15378"/>
        <dbReference type="ChEBI" id="CHEBI:30013"/>
        <dbReference type="ChEBI" id="CHEBI:30616"/>
        <dbReference type="ChEBI" id="CHEBI:61977"/>
        <dbReference type="ChEBI" id="CHEBI:456216"/>
        <dbReference type="EC" id="2.7.11.1"/>
    </reaction>
</comment>
<comment type="catalytic activity">
    <reaction evidence="9">
        <text>L-seryl-[protein] + ATP = O-phospho-L-seryl-[protein] + ADP + H(+)</text>
        <dbReference type="Rhea" id="RHEA:17989"/>
        <dbReference type="Rhea" id="RHEA-COMP:9863"/>
        <dbReference type="Rhea" id="RHEA-COMP:11604"/>
        <dbReference type="ChEBI" id="CHEBI:15378"/>
        <dbReference type="ChEBI" id="CHEBI:29999"/>
        <dbReference type="ChEBI" id="CHEBI:30616"/>
        <dbReference type="ChEBI" id="CHEBI:83421"/>
        <dbReference type="ChEBI" id="CHEBI:456216"/>
        <dbReference type="EC" id="2.7.11.1"/>
    </reaction>
</comment>
<evidence type="ECO:0000313" key="14">
    <source>
        <dbReference type="Proteomes" id="UP000541610"/>
    </source>
</evidence>
<feature type="region of interest" description="Disordered" evidence="11">
    <location>
        <begin position="75"/>
        <end position="161"/>
    </location>
</feature>
<evidence type="ECO:0000256" key="3">
    <source>
        <dbReference type="ARBA" id="ARBA00022527"/>
    </source>
</evidence>
<dbReference type="PANTHER" id="PTHR44899">
    <property type="entry name" value="CAMK FAMILY PROTEIN KINASE"/>
    <property type="match status" value="1"/>
</dbReference>
<evidence type="ECO:0000256" key="5">
    <source>
        <dbReference type="ARBA" id="ARBA00022741"/>
    </source>
</evidence>
<keyword evidence="5 10" id="KW-0547">Nucleotide-binding</keyword>
<dbReference type="PANTHER" id="PTHR44899:SF3">
    <property type="entry name" value="SERINE_THREONINE-PROTEIN KINASE NEK1"/>
    <property type="match status" value="1"/>
</dbReference>
<feature type="region of interest" description="Disordered" evidence="11">
    <location>
        <begin position="623"/>
        <end position="652"/>
    </location>
</feature>
<evidence type="ECO:0000256" key="6">
    <source>
        <dbReference type="ARBA" id="ARBA00022777"/>
    </source>
</evidence>
<dbReference type="InterPro" id="IPR000719">
    <property type="entry name" value="Prot_kinase_dom"/>
</dbReference>
<keyword evidence="7 10" id="KW-0067">ATP-binding</keyword>
<reference evidence="13 14" key="1">
    <citation type="submission" date="2020-04" db="EMBL/GenBank/DDBJ databases">
        <title>Perkinsus olseni comparative genomics.</title>
        <authorList>
            <person name="Bogema D.R."/>
        </authorList>
    </citation>
    <scope>NUCLEOTIDE SEQUENCE [LARGE SCALE GENOMIC DNA]</scope>
    <source>
        <strain evidence="13">00978-12</strain>
    </source>
</reference>
<evidence type="ECO:0000313" key="13">
    <source>
        <dbReference type="EMBL" id="KAF4687906.1"/>
    </source>
</evidence>
<feature type="region of interest" description="Disordered" evidence="11">
    <location>
        <begin position="681"/>
        <end position="700"/>
    </location>
</feature>
<keyword evidence="3" id="KW-0723">Serine/threonine-protein kinase</keyword>
<name>A0A7J6NWG5_PEROL</name>
<organism evidence="13 14">
    <name type="scientific">Perkinsus olseni</name>
    <name type="common">Perkinsus atlanticus</name>
    <dbReference type="NCBI Taxonomy" id="32597"/>
    <lineage>
        <taxon>Eukaryota</taxon>
        <taxon>Sar</taxon>
        <taxon>Alveolata</taxon>
        <taxon>Perkinsozoa</taxon>
        <taxon>Perkinsea</taxon>
        <taxon>Perkinsida</taxon>
        <taxon>Perkinsidae</taxon>
        <taxon>Perkinsus</taxon>
    </lineage>
</organism>
<sequence>MPAPPAGAPQTYPTVPPTAANPPSDNNHKAPDDIGVMLESLLSFPFGHLISGMLHHHGQTLSAFSLRSVEASGDGDAKASVESSFAGGMLPPPPPGPPPGVGLPQPPQSGFGPQGFGPPPPSSTLPPGVPPPPPPSGLGSGVQQPINAYGPTSAEPPSVRVSGDAYANEANRAAERISMLVLGGAAACGTLAGMWLAKPGGAAEPRALGNEIDGSGSLDDFTELAPLGEGAYSSVYKVLRKSDRKVYALKKVKLPSLSEKERQNSLNEVRLLASIKHESVIAYKEAFFDDRAHQLCIVTEYADGGDLFQKIVQHQKSRVYMREQDVWRIFIGMCYGLKALHDLKILHRDLKSANVFLTRTGDVKLGDFNVSKVAKRGLLYTQTGTPYYASPEVWKDMPYDIKSDIWSLGCVLYEMVALRPPFRADDMEGLYRRVLRGVFPRIPPCFSPDLTQVISMLLIVNPHHRPTIPQLLHQPVMQRRIREIHNVRNPSVMEGDSGGGGLLSTIKLPKNASATDLANIMPKPRYGDDRPVEESASYVPQQPTAAAAFQPPRNTPPSRKGAEEVPQQTNQHSTQAPEPHRFEGCPLSPIKESSSGDLAGGPRPNPNALLHELDDALDRLQQEQQQINERRRQPPQHERGNQKQGGAYRQLVGNPPAIYNEYCANVNNRYYLQGSGAARREAGRRVGSAVSKRSAGSSYQRRPLQYGAGRHYYGASPNARVPSRPIHGSNVVHSSGAPPQQYGVNRRGGPTSRGSPPQGLPQIHGHHAAYPGGIRYGGGGGAYAAYHHGGHHHQRAPSGSRRVLPTPSHLGVGSIALLQNNIGRPRV</sequence>
<proteinExistence type="inferred from homology"/>
<evidence type="ECO:0000259" key="12">
    <source>
        <dbReference type="PROSITE" id="PS50011"/>
    </source>
</evidence>
<feature type="region of interest" description="Disordered" evidence="11">
    <location>
        <begin position="519"/>
        <end position="609"/>
    </location>
</feature>
<dbReference type="InterPro" id="IPR017441">
    <property type="entry name" value="Protein_kinase_ATP_BS"/>
</dbReference>
<feature type="binding site" evidence="10">
    <location>
        <position position="250"/>
    </location>
    <ligand>
        <name>ATP</name>
        <dbReference type="ChEBI" id="CHEBI:30616"/>
    </ligand>
</feature>
<feature type="compositionally biased region" description="Basic and acidic residues" evidence="11">
    <location>
        <begin position="628"/>
        <end position="641"/>
    </location>
</feature>
<dbReference type="InterPro" id="IPR011009">
    <property type="entry name" value="Kinase-like_dom_sf"/>
</dbReference>
<evidence type="ECO:0000256" key="10">
    <source>
        <dbReference type="PROSITE-ProRule" id="PRU10141"/>
    </source>
</evidence>
<feature type="compositionally biased region" description="Low complexity" evidence="11">
    <location>
        <begin position="540"/>
        <end position="552"/>
    </location>
</feature>
<feature type="region of interest" description="Disordered" evidence="11">
    <location>
        <begin position="722"/>
        <end position="771"/>
    </location>
</feature>
<comment type="similarity">
    <text evidence="1">Belongs to the protein kinase superfamily. NEK Ser/Thr protein kinase family. NIMA subfamily.</text>
</comment>
<dbReference type="PROSITE" id="PS00107">
    <property type="entry name" value="PROTEIN_KINASE_ATP"/>
    <property type="match status" value="1"/>
</dbReference>
<accession>A0A7J6NWG5</accession>
<dbReference type="FunFam" id="3.30.200.20:FF:000097">
    <property type="entry name" value="Probable serine/threonine-protein kinase nek1"/>
    <property type="match status" value="1"/>
</dbReference>
<dbReference type="InterPro" id="IPR051131">
    <property type="entry name" value="NEK_Ser/Thr_kinase_NIMA"/>
</dbReference>
<gene>
    <name evidence="13" type="ORF">FOZ60_003340</name>
</gene>